<dbReference type="InterPro" id="IPR027417">
    <property type="entry name" value="P-loop_NTPase"/>
</dbReference>
<sequence>AATENLWPDLTIILDVPLEIALKRIQPTKKGSAIQPGLFQDRIENRVAEFHQKVREGFLQQVQSFPDRYRVISARGSREDIQQAIENTLIEFFAPHQQPNNFQRESRGPSGFKGPYGARS</sequence>
<dbReference type="Gene3D" id="3.40.50.300">
    <property type="entry name" value="P-loop containing nucleotide triphosphate hydrolases"/>
    <property type="match status" value="1"/>
</dbReference>
<comment type="caution">
    <text evidence="3">The sequence shown here is derived from an EMBL/GenBank/DDBJ whole genome shotgun (WGS) entry which is preliminary data.</text>
</comment>
<organism evidence="3">
    <name type="scientific">mine drainage metagenome</name>
    <dbReference type="NCBI Taxonomy" id="410659"/>
    <lineage>
        <taxon>unclassified sequences</taxon>
        <taxon>metagenomes</taxon>
        <taxon>ecological metagenomes</taxon>
    </lineage>
</organism>
<dbReference type="InterPro" id="IPR039430">
    <property type="entry name" value="Thymidylate_kin-like_dom"/>
</dbReference>
<evidence type="ECO:0000313" key="3">
    <source>
        <dbReference type="EMBL" id="EQD36587.1"/>
    </source>
</evidence>
<dbReference type="CDD" id="cd01672">
    <property type="entry name" value="TMPK"/>
    <property type="match status" value="1"/>
</dbReference>
<keyword evidence="3" id="KW-0418">Kinase</keyword>
<keyword evidence="3" id="KW-0808">Transferase</keyword>
<dbReference type="GO" id="GO:0016301">
    <property type="term" value="F:kinase activity"/>
    <property type="evidence" value="ECO:0007669"/>
    <property type="project" value="UniProtKB-KW"/>
</dbReference>
<protein>
    <submittedName>
        <fullName evidence="3">dTMP kinase</fullName>
    </submittedName>
</protein>
<feature type="non-terminal residue" evidence="3">
    <location>
        <position position="120"/>
    </location>
</feature>
<reference evidence="3" key="1">
    <citation type="submission" date="2013-08" db="EMBL/GenBank/DDBJ databases">
        <authorList>
            <person name="Mendez C."/>
            <person name="Richter M."/>
            <person name="Ferrer M."/>
            <person name="Sanchez J."/>
        </authorList>
    </citation>
    <scope>NUCLEOTIDE SEQUENCE</scope>
</reference>
<feature type="domain" description="Thymidylate kinase-like" evidence="2">
    <location>
        <begin position="7"/>
        <end position="85"/>
    </location>
</feature>
<feature type="region of interest" description="Disordered" evidence="1">
    <location>
        <begin position="95"/>
        <end position="120"/>
    </location>
</feature>
<gene>
    <name evidence="3" type="ORF">B2A_12105</name>
</gene>
<dbReference type="SUPFAM" id="SSF52540">
    <property type="entry name" value="P-loop containing nucleoside triphosphate hydrolases"/>
    <property type="match status" value="1"/>
</dbReference>
<evidence type="ECO:0000259" key="2">
    <source>
        <dbReference type="Pfam" id="PF02223"/>
    </source>
</evidence>
<reference evidence="3" key="2">
    <citation type="journal article" date="2014" name="ISME J.">
        <title>Microbial stratification in low pH oxic and suboxic macroscopic growths along an acid mine drainage.</title>
        <authorList>
            <person name="Mendez-Garcia C."/>
            <person name="Mesa V."/>
            <person name="Sprenger R.R."/>
            <person name="Richter M."/>
            <person name="Diez M.S."/>
            <person name="Solano J."/>
            <person name="Bargiela R."/>
            <person name="Golyshina O.V."/>
            <person name="Manteca A."/>
            <person name="Ramos J.L."/>
            <person name="Gallego J.R."/>
            <person name="Llorente I."/>
            <person name="Martins Dos Santos V.A."/>
            <person name="Jensen O.N."/>
            <person name="Pelaez A.I."/>
            <person name="Sanchez J."/>
            <person name="Ferrer M."/>
        </authorList>
    </citation>
    <scope>NUCLEOTIDE SEQUENCE</scope>
</reference>
<feature type="non-terminal residue" evidence="3">
    <location>
        <position position="1"/>
    </location>
</feature>
<dbReference type="AlphaFoldDB" id="T0YXD6"/>
<dbReference type="Pfam" id="PF02223">
    <property type="entry name" value="Thymidylate_kin"/>
    <property type="match status" value="1"/>
</dbReference>
<proteinExistence type="predicted"/>
<accession>T0YXD6</accession>
<dbReference type="EMBL" id="AUZZ01008725">
    <property type="protein sequence ID" value="EQD36587.1"/>
    <property type="molecule type" value="Genomic_DNA"/>
</dbReference>
<evidence type="ECO:0000256" key="1">
    <source>
        <dbReference type="SAM" id="MobiDB-lite"/>
    </source>
</evidence>
<name>T0YXD6_9ZZZZ</name>